<dbReference type="EMBL" id="CAMPGE010016094">
    <property type="protein sequence ID" value="CAI2374669.1"/>
    <property type="molecule type" value="Genomic_DNA"/>
</dbReference>
<keyword evidence="2" id="KW-1185">Reference proteome</keyword>
<evidence type="ECO:0000313" key="1">
    <source>
        <dbReference type="EMBL" id="CAI2374669.1"/>
    </source>
</evidence>
<sequence length="300" mass="34321">MELNTLIFPAPNSSYDQKAFEKDLIYIPRRTSDGHFKPRETGNKKSKKQYIPCLFLPYTQGSTKIMIYFHGNAEDLGQAYQLLNHIRNTLKLHVIAVEFPGYGIYPGTPNSKDILEDANTVFEFITDRCDWKPKDIILFGRSIGTGPATELAAGKEPGALLLMSGYTSIRGVVKHISGYFTQYLVAERFNNLEMMSYVKCPTFLIHGQQDELIPYSHSERLHEKCGGPCTLVLPAHMDHNEFDFFDDLSHPFYFFLLQCNVSIKQKGQLVFPPEVYNVPDNIAKGRKKRRACCTLMKLFW</sequence>
<dbReference type="SUPFAM" id="SSF53474">
    <property type="entry name" value="alpha/beta-Hydrolases"/>
    <property type="match status" value="1"/>
</dbReference>
<dbReference type="AlphaFoldDB" id="A0AAD1XL60"/>
<dbReference type="InterPro" id="IPR029058">
    <property type="entry name" value="AB_hydrolase_fold"/>
</dbReference>
<proteinExistence type="predicted"/>
<dbReference type="PANTHER" id="PTHR12277">
    <property type="entry name" value="ALPHA/BETA HYDROLASE DOMAIN-CONTAINING PROTEIN"/>
    <property type="match status" value="1"/>
</dbReference>
<dbReference type="Gene3D" id="3.40.50.1820">
    <property type="entry name" value="alpha/beta hydrolase"/>
    <property type="match status" value="1"/>
</dbReference>
<reference evidence="1" key="1">
    <citation type="submission" date="2023-07" db="EMBL/GenBank/DDBJ databases">
        <authorList>
            <consortium name="AG Swart"/>
            <person name="Singh M."/>
            <person name="Singh A."/>
            <person name="Seah K."/>
            <person name="Emmerich C."/>
        </authorList>
    </citation>
    <scope>NUCLEOTIDE SEQUENCE</scope>
    <source>
        <strain evidence="1">DP1</strain>
    </source>
</reference>
<accession>A0AAD1XL60</accession>
<dbReference type="PANTHER" id="PTHR12277:SF197">
    <property type="entry name" value="CHROMOSOME UNDETERMINED SCAFFOLD_38, WHOLE GENOME SHOTGUN SEQUENCE"/>
    <property type="match status" value="1"/>
</dbReference>
<organism evidence="1 2">
    <name type="scientific">Euplotes crassus</name>
    <dbReference type="NCBI Taxonomy" id="5936"/>
    <lineage>
        <taxon>Eukaryota</taxon>
        <taxon>Sar</taxon>
        <taxon>Alveolata</taxon>
        <taxon>Ciliophora</taxon>
        <taxon>Intramacronucleata</taxon>
        <taxon>Spirotrichea</taxon>
        <taxon>Hypotrichia</taxon>
        <taxon>Euplotida</taxon>
        <taxon>Euplotidae</taxon>
        <taxon>Moneuplotes</taxon>
    </lineage>
</organism>
<evidence type="ECO:0008006" key="3">
    <source>
        <dbReference type="Google" id="ProtNLM"/>
    </source>
</evidence>
<dbReference type="Proteomes" id="UP001295684">
    <property type="component" value="Unassembled WGS sequence"/>
</dbReference>
<protein>
    <recommendedName>
        <fullName evidence="3">Serine aminopeptidase S33 domain-containing protein</fullName>
    </recommendedName>
</protein>
<comment type="caution">
    <text evidence="1">The sequence shown here is derived from an EMBL/GenBank/DDBJ whole genome shotgun (WGS) entry which is preliminary data.</text>
</comment>
<name>A0AAD1XL60_EUPCR</name>
<gene>
    <name evidence="1" type="ORF">ECRASSUSDP1_LOCUS16026</name>
</gene>
<evidence type="ECO:0000313" key="2">
    <source>
        <dbReference type="Proteomes" id="UP001295684"/>
    </source>
</evidence>